<dbReference type="RefSeq" id="WP_220722041.1">
    <property type="nucleotide sequence ID" value="NZ_OUNC01000005.1"/>
</dbReference>
<organism evidence="1 2">
    <name type="scientific">Brochothrix thermosphacta</name>
    <name type="common">Microbacterium thermosphactum</name>
    <dbReference type="NCBI Taxonomy" id="2756"/>
    <lineage>
        <taxon>Bacteria</taxon>
        <taxon>Bacillati</taxon>
        <taxon>Bacillota</taxon>
        <taxon>Bacilli</taxon>
        <taxon>Bacillales</taxon>
        <taxon>Listeriaceae</taxon>
        <taxon>Brochothrix</taxon>
    </lineage>
</organism>
<reference evidence="2" key="1">
    <citation type="submission" date="2018-04" db="EMBL/GenBank/DDBJ databases">
        <authorList>
            <person name="Illikoud N."/>
        </authorList>
    </citation>
    <scope>NUCLEOTIDE SEQUENCE [LARGE SCALE GENOMIC DNA]</scope>
</reference>
<dbReference type="AlphaFoldDB" id="A0A2X0QG70"/>
<dbReference type="Pfam" id="PF09570">
    <property type="entry name" value="RE_SinI"/>
    <property type="match status" value="1"/>
</dbReference>
<dbReference type="Proteomes" id="UP000270190">
    <property type="component" value="Unassembled WGS sequence"/>
</dbReference>
<evidence type="ECO:0000313" key="1">
    <source>
        <dbReference type="EMBL" id="SPP27243.1"/>
    </source>
</evidence>
<protein>
    <recommendedName>
        <fullName evidence="3">SinI family restriction endonuclease</fullName>
    </recommendedName>
</protein>
<proteinExistence type="predicted"/>
<dbReference type="GO" id="GO:0009036">
    <property type="term" value="F:type II site-specific deoxyribonuclease activity"/>
    <property type="evidence" value="ECO:0007669"/>
    <property type="project" value="InterPro"/>
</dbReference>
<evidence type="ECO:0008006" key="3">
    <source>
        <dbReference type="Google" id="ProtNLM"/>
    </source>
</evidence>
<gene>
    <name evidence="1" type="ORF">BTBSAS_130023</name>
</gene>
<sequence>MVKNKTINLEFKSLIEKVPNIMQVFDESVIDISEVDKHKLTLLFKYALENPTLFPRKKIKETEDSTESAKEYINKWISSYLIDKRNPAIKKDLKDYGEIDKALIHRVKSYADIDEYKAMDYLKGHFLYMSAENVNGHILEEFLNSILEKYGWIWCAGSTYRAVDFCYLDKNKTVLLQVKNKYNTENSSSSEIRANTEIKVWKRLGRPGKSTPNNPIPTWNVLHDLIDADINLRNELTEENYLLYIEKN</sequence>
<dbReference type="EMBL" id="OUNC01000005">
    <property type="protein sequence ID" value="SPP27243.1"/>
    <property type="molecule type" value="Genomic_DNA"/>
</dbReference>
<dbReference type="REBASE" id="279136">
    <property type="entry name" value="Bth13ORF130024P"/>
</dbReference>
<name>A0A2X0QG70_BROTH</name>
<dbReference type="GO" id="GO:0003677">
    <property type="term" value="F:DNA binding"/>
    <property type="evidence" value="ECO:0007669"/>
    <property type="project" value="InterPro"/>
</dbReference>
<accession>A0A2X0QG70</accession>
<dbReference type="GO" id="GO:0009307">
    <property type="term" value="P:DNA restriction-modification system"/>
    <property type="evidence" value="ECO:0007669"/>
    <property type="project" value="InterPro"/>
</dbReference>
<dbReference type="InterPro" id="IPR019070">
    <property type="entry name" value="Restrct_endonuc_II_SinI"/>
</dbReference>
<evidence type="ECO:0000313" key="2">
    <source>
        <dbReference type="Proteomes" id="UP000270190"/>
    </source>
</evidence>